<protein>
    <recommendedName>
        <fullName evidence="1">WRKY19-like zinc finger domain-containing protein</fullName>
    </recommendedName>
</protein>
<feature type="domain" description="WRKY19-like zinc finger" evidence="1">
    <location>
        <begin position="89"/>
        <end position="112"/>
    </location>
</feature>
<keyword evidence="3" id="KW-1185">Reference proteome</keyword>
<evidence type="ECO:0000313" key="3">
    <source>
        <dbReference type="Proteomes" id="UP000243217"/>
    </source>
</evidence>
<dbReference type="OrthoDB" id="76970at2759"/>
<dbReference type="EMBL" id="JNBS01001873">
    <property type="protein sequence ID" value="OQR97991.1"/>
    <property type="molecule type" value="Genomic_DNA"/>
</dbReference>
<dbReference type="Pfam" id="PF24906">
    <property type="entry name" value="Zf_WRKY19"/>
    <property type="match status" value="3"/>
</dbReference>
<name>A0A1V9ZJ81_9STRA</name>
<dbReference type="Proteomes" id="UP000243217">
    <property type="component" value="Unassembled WGS sequence"/>
</dbReference>
<proteinExistence type="predicted"/>
<evidence type="ECO:0000259" key="1">
    <source>
        <dbReference type="Pfam" id="PF24906"/>
    </source>
</evidence>
<organism evidence="2 3">
    <name type="scientific">Thraustotheca clavata</name>
    <dbReference type="NCBI Taxonomy" id="74557"/>
    <lineage>
        <taxon>Eukaryota</taxon>
        <taxon>Sar</taxon>
        <taxon>Stramenopiles</taxon>
        <taxon>Oomycota</taxon>
        <taxon>Saprolegniomycetes</taxon>
        <taxon>Saprolegniales</taxon>
        <taxon>Achlyaceae</taxon>
        <taxon>Thraustotheca</taxon>
    </lineage>
</organism>
<feature type="domain" description="WRKY19-like zinc finger" evidence="1">
    <location>
        <begin position="66"/>
        <end position="88"/>
    </location>
</feature>
<dbReference type="PANTHER" id="PTHR31827:SF1">
    <property type="entry name" value="EMB|CAB89363.1"/>
    <property type="match status" value="1"/>
</dbReference>
<accession>A0A1V9ZJ81</accession>
<dbReference type="AlphaFoldDB" id="A0A1V9ZJ81"/>
<reference evidence="2 3" key="1">
    <citation type="journal article" date="2014" name="Genome Biol. Evol.">
        <title>The secreted proteins of Achlya hypogyna and Thraustotheca clavata identify the ancestral oomycete secretome and reveal gene acquisitions by horizontal gene transfer.</title>
        <authorList>
            <person name="Misner I."/>
            <person name="Blouin N."/>
            <person name="Leonard G."/>
            <person name="Richards T.A."/>
            <person name="Lane C.E."/>
        </authorList>
    </citation>
    <scope>NUCLEOTIDE SEQUENCE [LARGE SCALE GENOMIC DNA]</scope>
    <source>
        <strain evidence="2 3">ATCC 34112</strain>
    </source>
</reference>
<gene>
    <name evidence="2" type="ORF">THRCLA_06802</name>
</gene>
<comment type="caution">
    <text evidence="2">The sequence shown here is derived from an EMBL/GenBank/DDBJ whole genome shotgun (WGS) entry which is preliminary data.</text>
</comment>
<evidence type="ECO:0000313" key="2">
    <source>
        <dbReference type="EMBL" id="OQR97991.1"/>
    </source>
</evidence>
<dbReference type="PANTHER" id="PTHR31827">
    <property type="entry name" value="EMB|CAB89363.1"/>
    <property type="match status" value="1"/>
</dbReference>
<dbReference type="InterPro" id="IPR056866">
    <property type="entry name" value="Znf_WRKY19"/>
</dbReference>
<feature type="domain" description="WRKY19-like zinc finger" evidence="1">
    <location>
        <begin position="113"/>
        <end position="136"/>
    </location>
</feature>
<sequence>MAFSELFTCAEIEFLVNTLDDGDLVQEEEQASRVIQHDEQFRCLDPTCSSIIAWKRGYCSKHGNRRRCSMEGCSRGPQAGGLCIRHGGGRRCRQEKCTKAAQTMGLCKAHGGGIRCQANGCTKSSQSGGFCRRHGGGKQCAIPGCPRGVQRRQYCFLHRFSS</sequence>
<dbReference type="STRING" id="74557.A0A1V9ZJ81"/>